<comment type="subcellular location">
    <subcellularLocation>
        <location evidence="1 7">Cell membrane</location>
        <topology evidence="1 7">Multi-pass membrane protein</topology>
    </subcellularLocation>
</comment>
<dbReference type="PANTHER" id="PTHR43744:SF12">
    <property type="entry name" value="ABC TRANSPORTER PERMEASE PROTEIN MG189-RELATED"/>
    <property type="match status" value="1"/>
</dbReference>
<evidence type="ECO:0000256" key="4">
    <source>
        <dbReference type="ARBA" id="ARBA00022692"/>
    </source>
</evidence>
<evidence type="ECO:0000313" key="9">
    <source>
        <dbReference type="EMBL" id="MFC7748509.1"/>
    </source>
</evidence>
<keyword evidence="2 7" id="KW-0813">Transport</keyword>
<comment type="similarity">
    <text evidence="7">Belongs to the binding-protein-dependent transport system permease family.</text>
</comment>
<protein>
    <submittedName>
        <fullName evidence="9">Carbohydrate ABC transporter permease</fullName>
    </submittedName>
</protein>
<feature type="domain" description="ABC transmembrane type-1" evidence="8">
    <location>
        <begin position="75"/>
        <end position="264"/>
    </location>
</feature>
<feature type="transmembrane region" description="Helical" evidence="7">
    <location>
        <begin position="244"/>
        <end position="264"/>
    </location>
</feature>
<dbReference type="InterPro" id="IPR000515">
    <property type="entry name" value="MetI-like"/>
</dbReference>
<dbReference type="Pfam" id="PF00528">
    <property type="entry name" value="BPD_transp_1"/>
    <property type="match status" value="1"/>
</dbReference>
<dbReference type="SUPFAM" id="SSF161098">
    <property type="entry name" value="MetI-like"/>
    <property type="match status" value="1"/>
</dbReference>
<dbReference type="InterPro" id="IPR035906">
    <property type="entry name" value="MetI-like_sf"/>
</dbReference>
<dbReference type="Proteomes" id="UP001596528">
    <property type="component" value="Unassembled WGS sequence"/>
</dbReference>
<reference evidence="10" key="1">
    <citation type="journal article" date="2019" name="Int. J. Syst. Evol. Microbiol.">
        <title>The Global Catalogue of Microorganisms (GCM) 10K type strain sequencing project: providing services to taxonomists for standard genome sequencing and annotation.</title>
        <authorList>
            <consortium name="The Broad Institute Genomics Platform"/>
            <consortium name="The Broad Institute Genome Sequencing Center for Infectious Disease"/>
            <person name="Wu L."/>
            <person name="Ma J."/>
        </authorList>
    </citation>
    <scope>NUCLEOTIDE SEQUENCE [LARGE SCALE GENOMIC DNA]</scope>
    <source>
        <strain evidence="10">JCM 18657</strain>
    </source>
</reference>
<keyword evidence="4 7" id="KW-0812">Transmembrane</keyword>
<evidence type="ECO:0000313" key="10">
    <source>
        <dbReference type="Proteomes" id="UP001596528"/>
    </source>
</evidence>
<evidence type="ECO:0000259" key="8">
    <source>
        <dbReference type="PROSITE" id="PS50928"/>
    </source>
</evidence>
<proteinExistence type="inferred from homology"/>
<evidence type="ECO:0000256" key="6">
    <source>
        <dbReference type="ARBA" id="ARBA00023136"/>
    </source>
</evidence>
<evidence type="ECO:0000256" key="5">
    <source>
        <dbReference type="ARBA" id="ARBA00022989"/>
    </source>
</evidence>
<feature type="transmembrane region" description="Helical" evidence="7">
    <location>
        <begin position="79"/>
        <end position="100"/>
    </location>
</feature>
<feature type="transmembrane region" description="Helical" evidence="7">
    <location>
        <begin position="140"/>
        <end position="160"/>
    </location>
</feature>
<keyword evidence="3" id="KW-1003">Cell membrane</keyword>
<feature type="transmembrane region" description="Helical" evidence="7">
    <location>
        <begin position="112"/>
        <end position="134"/>
    </location>
</feature>
<keyword evidence="10" id="KW-1185">Reference proteome</keyword>
<comment type="caution">
    <text evidence="9">The sequence shown here is derived from an EMBL/GenBank/DDBJ whole genome shotgun (WGS) entry which is preliminary data.</text>
</comment>
<gene>
    <name evidence="9" type="ORF">ACFQWB_00930</name>
</gene>
<keyword evidence="5 7" id="KW-1133">Transmembrane helix</keyword>
<sequence length="278" mass="31579">MTDNRSAKGWLKLVLSHSVLLASAVVFLFPFVWMLFGSFKDSLEVVKMPPRLLPSEWKLSNYTQIQTYFPIYKFLFNSLAVSVVSTVLQLLVCAMSAFVFAKIPFKGRDGLFFLFLVTMMIPMQVTLTPLFIVFQKLNLLNTYAGLILPGIFSAYGTFLLRQHMMTVPDSLLEAAYMDGASYYRVFWNVMLPLSKPALATLAIFAFMSSWNNFLWPLIVVSDTNLLTLPVGLSKLQGRWSTEWNILMAGNVISFIPIFVVYLFAQKYFIRGMTLSGIK</sequence>
<evidence type="ECO:0000256" key="1">
    <source>
        <dbReference type="ARBA" id="ARBA00004651"/>
    </source>
</evidence>
<feature type="transmembrane region" description="Helical" evidence="7">
    <location>
        <begin position="185"/>
        <end position="207"/>
    </location>
</feature>
<dbReference type="PROSITE" id="PS50928">
    <property type="entry name" value="ABC_TM1"/>
    <property type="match status" value="1"/>
</dbReference>
<evidence type="ECO:0000256" key="2">
    <source>
        <dbReference type="ARBA" id="ARBA00022448"/>
    </source>
</evidence>
<dbReference type="RefSeq" id="WP_138789044.1">
    <property type="nucleotide sequence ID" value="NZ_JBHTGQ010000002.1"/>
</dbReference>
<dbReference type="Gene3D" id="1.10.3720.10">
    <property type="entry name" value="MetI-like"/>
    <property type="match status" value="1"/>
</dbReference>
<name>A0ABW2V140_9BACL</name>
<evidence type="ECO:0000256" key="7">
    <source>
        <dbReference type="RuleBase" id="RU363032"/>
    </source>
</evidence>
<feature type="transmembrane region" description="Helical" evidence="7">
    <location>
        <begin position="12"/>
        <end position="36"/>
    </location>
</feature>
<dbReference type="PANTHER" id="PTHR43744">
    <property type="entry name" value="ABC TRANSPORTER PERMEASE PROTEIN MG189-RELATED-RELATED"/>
    <property type="match status" value="1"/>
</dbReference>
<dbReference type="CDD" id="cd06261">
    <property type="entry name" value="TM_PBP2"/>
    <property type="match status" value="1"/>
</dbReference>
<organism evidence="9 10">
    <name type="scientific">Paenibacillus thermoaerophilus</name>
    <dbReference type="NCBI Taxonomy" id="1215385"/>
    <lineage>
        <taxon>Bacteria</taxon>
        <taxon>Bacillati</taxon>
        <taxon>Bacillota</taxon>
        <taxon>Bacilli</taxon>
        <taxon>Bacillales</taxon>
        <taxon>Paenibacillaceae</taxon>
        <taxon>Paenibacillus</taxon>
    </lineage>
</organism>
<keyword evidence="6 7" id="KW-0472">Membrane</keyword>
<dbReference type="EMBL" id="JBHTGQ010000002">
    <property type="protein sequence ID" value="MFC7748509.1"/>
    <property type="molecule type" value="Genomic_DNA"/>
</dbReference>
<evidence type="ECO:0000256" key="3">
    <source>
        <dbReference type="ARBA" id="ARBA00022475"/>
    </source>
</evidence>
<accession>A0ABW2V140</accession>